<feature type="domain" description="EamA" evidence="7">
    <location>
        <begin position="15"/>
        <end position="140"/>
    </location>
</feature>
<dbReference type="PANTHER" id="PTHR32322:SF9">
    <property type="entry name" value="AMINO-ACID METABOLITE EFFLUX PUMP-RELATED"/>
    <property type="match status" value="1"/>
</dbReference>
<evidence type="ECO:0000256" key="3">
    <source>
        <dbReference type="ARBA" id="ARBA00022692"/>
    </source>
</evidence>
<dbReference type="RefSeq" id="WP_242375501.1">
    <property type="nucleotide sequence ID" value="NZ_JAKRKC020000001.1"/>
</dbReference>
<dbReference type="EMBL" id="JAKRKC020000001">
    <property type="protein sequence ID" value="MCK2213830.1"/>
    <property type="molecule type" value="Genomic_DNA"/>
</dbReference>
<dbReference type="InterPro" id="IPR037185">
    <property type="entry name" value="EmrE-like"/>
</dbReference>
<feature type="transmembrane region" description="Helical" evidence="6">
    <location>
        <begin position="267"/>
        <end position="286"/>
    </location>
</feature>
<evidence type="ECO:0000256" key="5">
    <source>
        <dbReference type="ARBA" id="ARBA00023136"/>
    </source>
</evidence>
<proteinExistence type="inferred from homology"/>
<comment type="subcellular location">
    <subcellularLocation>
        <location evidence="1">Membrane</location>
        <topology evidence="1">Multi-pass membrane protein</topology>
    </subcellularLocation>
</comment>
<evidence type="ECO:0000256" key="2">
    <source>
        <dbReference type="ARBA" id="ARBA00007362"/>
    </source>
</evidence>
<evidence type="ECO:0000313" key="8">
    <source>
        <dbReference type="EMBL" id="MCK2213830.1"/>
    </source>
</evidence>
<comment type="similarity">
    <text evidence="2">Belongs to the EamA transporter family.</text>
</comment>
<keyword evidence="3 6" id="KW-0812">Transmembrane</keyword>
<protein>
    <submittedName>
        <fullName evidence="8">DMT family transporter</fullName>
    </submittedName>
</protein>
<keyword evidence="4 6" id="KW-1133">Transmembrane helix</keyword>
<accession>A0ABT0FNA8</accession>
<feature type="transmembrane region" description="Helical" evidence="6">
    <location>
        <begin position="148"/>
        <end position="167"/>
    </location>
</feature>
<dbReference type="SUPFAM" id="SSF103481">
    <property type="entry name" value="Multidrug resistance efflux transporter EmrE"/>
    <property type="match status" value="2"/>
</dbReference>
<dbReference type="PANTHER" id="PTHR32322">
    <property type="entry name" value="INNER MEMBRANE TRANSPORTER"/>
    <property type="match status" value="1"/>
</dbReference>
<feature type="transmembrane region" description="Helical" evidence="6">
    <location>
        <begin position="210"/>
        <end position="230"/>
    </location>
</feature>
<dbReference type="Pfam" id="PF00892">
    <property type="entry name" value="EamA"/>
    <property type="match status" value="2"/>
</dbReference>
<dbReference type="InterPro" id="IPR050638">
    <property type="entry name" value="AA-Vitamin_Transporters"/>
</dbReference>
<reference evidence="8 9" key="1">
    <citation type="submission" date="2022-04" db="EMBL/GenBank/DDBJ databases">
        <title>Genome draft of Actinomadura sp. ATCC 31491.</title>
        <authorList>
            <person name="Shi X."/>
            <person name="Du Y."/>
        </authorList>
    </citation>
    <scope>NUCLEOTIDE SEQUENCE [LARGE SCALE GENOMIC DNA]</scope>
    <source>
        <strain evidence="8 9">ATCC 31491</strain>
    </source>
</reference>
<feature type="transmembrane region" description="Helical" evidence="6">
    <location>
        <begin position="179"/>
        <end position="198"/>
    </location>
</feature>
<feature type="transmembrane region" description="Helical" evidence="6">
    <location>
        <begin position="95"/>
        <end position="117"/>
    </location>
</feature>
<feature type="domain" description="EamA" evidence="7">
    <location>
        <begin position="150"/>
        <end position="283"/>
    </location>
</feature>
<feature type="transmembrane region" description="Helical" evidence="6">
    <location>
        <begin position="12"/>
        <end position="30"/>
    </location>
</feature>
<sequence length="296" mass="31089">MIRGTARDHALYAAMTSIWGASFFFTALALRSFNPYMVVLVRMAVAAAVLGVVVRARGLSVPRERRTLGHLLVLGAGNMALPFTLLTLAQEHVTSSTAVVLSATTPVFVFLIASLGLRAERFTVGRLAGIGTAFAGMVLLAGGGVELWGWPLAVVASSALFASGNVYTRRRLPHLDPAVIAFGQIAAAVLCLLPVTALTGHLEVGEVRPVPALALLELGLLASAAAYLLYFRFILRWGSTAASVNTYLQPFVGLLLGGLVLDEAMSGRQWAALGVILAGLLVFGAARLSPGRARRG</sequence>
<name>A0ABT0FNA8_9ACTN</name>
<gene>
    <name evidence="8" type="ORF">MF672_008510</name>
</gene>
<keyword evidence="5 6" id="KW-0472">Membrane</keyword>
<dbReference type="InterPro" id="IPR000620">
    <property type="entry name" value="EamA_dom"/>
</dbReference>
<evidence type="ECO:0000256" key="4">
    <source>
        <dbReference type="ARBA" id="ARBA00022989"/>
    </source>
</evidence>
<evidence type="ECO:0000313" key="9">
    <source>
        <dbReference type="Proteomes" id="UP001317259"/>
    </source>
</evidence>
<keyword evidence="9" id="KW-1185">Reference proteome</keyword>
<evidence type="ECO:0000256" key="1">
    <source>
        <dbReference type="ARBA" id="ARBA00004141"/>
    </source>
</evidence>
<feature type="transmembrane region" description="Helical" evidence="6">
    <location>
        <begin position="124"/>
        <end position="142"/>
    </location>
</feature>
<evidence type="ECO:0000256" key="6">
    <source>
        <dbReference type="SAM" id="Phobius"/>
    </source>
</evidence>
<organism evidence="8 9">
    <name type="scientific">Actinomadura luzonensis</name>
    <dbReference type="NCBI Taxonomy" id="2805427"/>
    <lineage>
        <taxon>Bacteria</taxon>
        <taxon>Bacillati</taxon>
        <taxon>Actinomycetota</taxon>
        <taxon>Actinomycetes</taxon>
        <taxon>Streptosporangiales</taxon>
        <taxon>Thermomonosporaceae</taxon>
        <taxon>Actinomadura</taxon>
    </lineage>
</organism>
<feature type="transmembrane region" description="Helical" evidence="6">
    <location>
        <begin position="68"/>
        <end position="89"/>
    </location>
</feature>
<evidence type="ECO:0000259" key="7">
    <source>
        <dbReference type="Pfam" id="PF00892"/>
    </source>
</evidence>
<feature type="transmembrane region" description="Helical" evidence="6">
    <location>
        <begin position="36"/>
        <end position="56"/>
    </location>
</feature>
<feature type="transmembrane region" description="Helical" evidence="6">
    <location>
        <begin position="242"/>
        <end position="261"/>
    </location>
</feature>
<comment type="caution">
    <text evidence="8">The sequence shown here is derived from an EMBL/GenBank/DDBJ whole genome shotgun (WGS) entry which is preliminary data.</text>
</comment>
<dbReference type="Proteomes" id="UP001317259">
    <property type="component" value="Unassembled WGS sequence"/>
</dbReference>